<gene>
    <name evidence="6" type="ORF">BJ554DRAFT_2496</name>
</gene>
<dbReference type="FunFam" id="1.20.1540.10:FF:000004">
    <property type="entry name" value="Transmembrane protein 115"/>
    <property type="match status" value="1"/>
</dbReference>
<dbReference type="SUPFAM" id="SSF144091">
    <property type="entry name" value="Rhomboid-like"/>
    <property type="match status" value="1"/>
</dbReference>
<accession>A0A8H8DGX5</accession>
<dbReference type="Proteomes" id="UP000673691">
    <property type="component" value="Unassembled WGS sequence"/>
</dbReference>
<evidence type="ECO:0000256" key="5">
    <source>
        <dbReference type="SAM" id="Phobius"/>
    </source>
</evidence>
<dbReference type="EMBL" id="JAEFCI010010010">
    <property type="protein sequence ID" value="KAG5457477.1"/>
    <property type="molecule type" value="Genomic_DNA"/>
</dbReference>
<evidence type="ECO:0000256" key="1">
    <source>
        <dbReference type="ARBA" id="ARBA00004141"/>
    </source>
</evidence>
<evidence type="ECO:0000256" key="2">
    <source>
        <dbReference type="ARBA" id="ARBA00022692"/>
    </source>
</evidence>
<dbReference type="PANTHER" id="PTHR13377:SF3">
    <property type="entry name" value="TRANSMEMBRANE PROTEIN 115"/>
    <property type="match status" value="1"/>
</dbReference>
<evidence type="ECO:0000256" key="4">
    <source>
        <dbReference type="ARBA" id="ARBA00023136"/>
    </source>
</evidence>
<dbReference type="GO" id="GO:0006890">
    <property type="term" value="P:retrograde vesicle-mediated transport, Golgi to endoplasmic reticulum"/>
    <property type="evidence" value="ECO:0007669"/>
    <property type="project" value="InterPro"/>
</dbReference>
<comment type="subcellular location">
    <subcellularLocation>
        <location evidence="1">Membrane</location>
        <topology evidence="1">Multi-pass membrane protein</topology>
    </subcellularLocation>
</comment>
<keyword evidence="4 5" id="KW-0472">Membrane</keyword>
<feature type="transmembrane region" description="Helical" evidence="5">
    <location>
        <begin position="85"/>
        <end position="106"/>
    </location>
</feature>
<protein>
    <submittedName>
        <fullName evidence="6">Eukaryotic integral membrane protein-domain-containing protein</fullName>
    </submittedName>
</protein>
<feature type="transmembrane region" description="Helical" evidence="5">
    <location>
        <begin position="156"/>
        <end position="174"/>
    </location>
</feature>
<evidence type="ECO:0000256" key="3">
    <source>
        <dbReference type="ARBA" id="ARBA00022989"/>
    </source>
</evidence>
<dbReference type="GO" id="GO:0016020">
    <property type="term" value="C:membrane"/>
    <property type="evidence" value="ECO:0007669"/>
    <property type="project" value="UniProtKB-SubCell"/>
</dbReference>
<evidence type="ECO:0000313" key="6">
    <source>
        <dbReference type="EMBL" id="KAG5457477.1"/>
    </source>
</evidence>
<feature type="non-terminal residue" evidence="6">
    <location>
        <position position="1"/>
    </location>
</feature>
<dbReference type="OrthoDB" id="73612at2759"/>
<dbReference type="AlphaFoldDB" id="A0A8H8DGX5"/>
<keyword evidence="2 5" id="KW-0812">Transmembrane</keyword>
<dbReference type="PANTHER" id="PTHR13377">
    <property type="entry name" value="PLACENTAL PROTEIN 6"/>
    <property type="match status" value="1"/>
</dbReference>
<dbReference type="Pfam" id="PF08551">
    <property type="entry name" value="DUF1751"/>
    <property type="match status" value="1"/>
</dbReference>
<dbReference type="Gene3D" id="1.20.1540.10">
    <property type="entry name" value="Rhomboid-like"/>
    <property type="match status" value="1"/>
</dbReference>
<dbReference type="SMART" id="SM01160">
    <property type="entry name" value="DUF1751"/>
    <property type="match status" value="1"/>
</dbReference>
<feature type="transmembrane region" description="Helical" evidence="5">
    <location>
        <begin position="56"/>
        <end position="73"/>
    </location>
</feature>
<reference evidence="6 7" key="1">
    <citation type="journal article" name="Sci. Rep.">
        <title>Genome-scale phylogenetic analyses confirm Olpidium as the closest living zoosporic fungus to the non-flagellated, terrestrial fungi.</title>
        <authorList>
            <person name="Chang Y."/>
            <person name="Rochon D."/>
            <person name="Sekimoto S."/>
            <person name="Wang Y."/>
            <person name="Chovatia M."/>
            <person name="Sandor L."/>
            <person name="Salamov A."/>
            <person name="Grigoriev I.V."/>
            <person name="Stajich J.E."/>
            <person name="Spatafora J.W."/>
        </authorList>
    </citation>
    <scope>NUCLEOTIDE SEQUENCE [LARGE SCALE GENOMIC DNA]</scope>
    <source>
        <strain evidence="6">S191</strain>
    </source>
</reference>
<organism evidence="6 7">
    <name type="scientific">Olpidium bornovanus</name>
    <dbReference type="NCBI Taxonomy" id="278681"/>
    <lineage>
        <taxon>Eukaryota</taxon>
        <taxon>Fungi</taxon>
        <taxon>Fungi incertae sedis</taxon>
        <taxon>Olpidiomycota</taxon>
        <taxon>Olpidiomycotina</taxon>
        <taxon>Olpidiomycetes</taxon>
        <taxon>Olpidiales</taxon>
        <taxon>Olpidiaceae</taxon>
        <taxon>Olpidium</taxon>
    </lineage>
</organism>
<dbReference type="InterPro" id="IPR035952">
    <property type="entry name" value="Rhomboid-like_sf"/>
</dbReference>
<name>A0A8H8DGX5_9FUNG</name>
<feature type="transmembrane region" description="Helical" evidence="5">
    <location>
        <begin position="118"/>
        <end position="136"/>
    </location>
</feature>
<proteinExistence type="predicted"/>
<dbReference type="InterPro" id="IPR013861">
    <property type="entry name" value="TMEM115/Pdh1/Rbl19"/>
</dbReference>
<evidence type="ECO:0000313" key="7">
    <source>
        <dbReference type="Proteomes" id="UP000673691"/>
    </source>
</evidence>
<dbReference type="GO" id="GO:0005794">
    <property type="term" value="C:Golgi apparatus"/>
    <property type="evidence" value="ECO:0007669"/>
    <property type="project" value="TreeGrafter"/>
</dbReference>
<keyword evidence="3 5" id="KW-1133">Transmembrane helix</keyword>
<sequence>IEGSGVPILDTLLFPDPADDGSPIQNPFQVTAVSLLGFYLRNSRSPEKEAQDEPDVLPMIALVVSVVSLLLCGKYLERVWGSRELLLFCAVSGVVPMFAAFLFFVFEYVGTNNPDYLYSVQANGMTAVLCGFSVAFKHLVPEHTVKLFAGAVSVRVKYFPFAFLALHLVLAILTGLLPRVVMAASGLMTSWVYVRFFRMQDGTRGDRSETFSFASFFPELIQ</sequence>
<keyword evidence="7" id="KW-1185">Reference proteome</keyword>
<comment type="caution">
    <text evidence="6">The sequence shown here is derived from an EMBL/GenBank/DDBJ whole genome shotgun (WGS) entry which is preliminary data.</text>
</comment>